<reference evidence="3" key="1">
    <citation type="submission" date="2016-10" db="EMBL/GenBank/DDBJ databases">
        <authorList>
            <person name="Varghese N."/>
            <person name="Submissions S."/>
        </authorList>
    </citation>
    <scope>NUCLEOTIDE SEQUENCE [LARGE SCALE GENOMIC DNA]</scope>
    <source>
        <strain evidence="3">DSM 10014</strain>
    </source>
</reference>
<dbReference type="AlphaFoldDB" id="A0A1H3E5M9"/>
<organism evidence="2 3">
    <name type="scientific">Sulfitobacter pontiacus</name>
    <dbReference type="NCBI Taxonomy" id="60137"/>
    <lineage>
        <taxon>Bacteria</taxon>
        <taxon>Pseudomonadati</taxon>
        <taxon>Pseudomonadota</taxon>
        <taxon>Alphaproteobacteria</taxon>
        <taxon>Rhodobacterales</taxon>
        <taxon>Roseobacteraceae</taxon>
        <taxon>Sulfitobacter</taxon>
    </lineage>
</organism>
<accession>A0A1H3E5M9</accession>
<gene>
    <name evidence="2" type="ORF">SAMN04488041_11525</name>
</gene>
<feature type="region of interest" description="Disordered" evidence="1">
    <location>
        <begin position="79"/>
        <end position="99"/>
    </location>
</feature>
<dbReference type="Proteomes" id="UP000183076">
    <property type="component" value="Unassembled WGS sequence"/>
</dbReference>
<dbReference type="STRING" id="60137.SAMN04488041_11525"/>
<name>A0A1H3E5M9_9RHOB</name>
<evidence type="ECO:0000313" key="2">
    <source>
        <dbReference type="EMBL" id="SDX73189.1"/>
    </source>
</evidence>
<dbReference type="RefSeq" id="WP_074637802.1">
    <property type="nucleotide sequence ID" value="NZ_CP160853.1"/>
</dbReference>
<dbReference type="GeneID" id="94022815"/>
<feature type="compositionally biased region" description="Polar residues" evidence="1">
    <location>
        <begin position="88"/>
        <end position="99"/>
    </location>
</feature>
<sequence length="99" mass="11000">MAETELERAEKRYAQAKARLQALKNRESTRQRKLDTRRKVILGGALLDLAERDSGAAAMLDRLIRNLPREQDRKAFADWVAPTGSPALPQSSSGPETPS</sequence>
<evidence type="ECO:0000313" key="3">
    <source>
        <dbReference type="Proteomes" id="UP000183076"/>
    </source>
</evidence>
<dbReference type="EMBL" id="FNNB01000015">
    <property type="protein sequence ID" value="SDX73189.1"/>
    <property type="molecule type" value="Genomic_DNA"/>
</dbReference>
<evidence type="ECO:0000256" key="1">
    <source>
        <dbReference type="SAM" id="MobiDB-lite"/>
    </source>
</evidence>
<proteinExistence type="predicted"/>
<protein>
    <submittedName>
        <fullName evidence="2">Relaxasome subunit MobC</fullName>
    </submittedName>
</protein>